<dbReference type="SUPFAM" id="SSF89124">
    <property type="entry name" value="Nop domain"/>
    <property type="match status" value="1"/>
</dbReference>
<dbReference type="Pfam" id="PF01798">
    <property type="entry name" value="Nop"/>
    <property type="match status" value="1"/>
</dbReference>
<dbReference type="Proteomes" id="UP000243670">
    <property type="component" value="Nucleomorph 3"/>
</dbReference>
<sequence length="269" mass="32746">MCCKKKCSFFYIKININHKIFHKHFFYLVKLSDILKNIIKNFKNYIIKFYSEYFSDLIKIPLKFTTITNLLSLLLYNKGKIYQIKKETVLLIFNLISDKNITKKIIFKYIWYNRKKISTKNLILINYVIKSILFFIKLKKHIETYIKKLFRIIIPNIYNFFGFNFTSRLMLNAETLLNLSQLPISKIKSMITTKYLKKNLININSFFRKINKHNFYYLKNDHYYIQKIKSFLSLKISILARIDIYIKNLNEKFIIELKKKFFKKLNTFI</sequence>
<accession>A0A060DBC2</accession>
<reference evidence="2 3" key="1">
    <citation type="journal article" date="2014" name="BMC Genomics">
        <title>Nucleomorph and plastid genome sequences of the chlorarachniophyte Lotharella oceanica: convergent reductive evolution and frequent recombination in nucleomorph-bearing algae.</title>
        <authorList>
            <person name="Tanifuji G."/>
            <person name="Onodera N.T."/>
            <person name="Brown M.W."/>
            <person name="Curtis B.A."/>
            <person name="Roger A.J."/>
            <person name="Ka-Shu Wong G."/>
            <person name="Melkonian M."/>
            <person name="Archibald J.M."/>
        </authorList>
    </citation>
    <scope>NUCLEOTIDE SEQUENCE [LARGE SCALE GENOMIC DNA]</scope>
    <source>
        <strain evidence="2 3">CCMP622</strain>
    </source>
</reference>
<dbReference type="InterPro" id="IPR036070">
    <property type="entry name" value="Nop_dom_sf"/>
</dbReference>
<keyword evidence="2" id="KW-0542">Nucleomorph</keyword>
<dbReference type="AlphaFoldDB" id="A0A060DBC2"/>
<name>A0A060DBC2_9EUKA</name>
<protein>
    <submittedName>
        <fullName evidence="2">Nucleolar protein Nop56-like protein</fullName>
    </submittedName>
</protein>
<gene>
    <name evidence="2" type="ORF">M951_chr3109</name>
</gene>
<evidence type="ECO:0000313" key="3">
    <source>
        <dbReference type="Proteomes" id="UP000243670"/>
    </source>
</evidence>
<dbReference type="PROSITE" id="PS51358">
    <property type="entry name" value="NOP"/>
    <property type="match status" value="1"/>
</dbReference>
<dbReference type="InterPro" id="IPR042239">
    <property type="entry name" value="Nop_C"/>
</dbReference>
<evidence type="ECO:0000259" key="1">
    <source>
        <dbReference type="PROSITE" id="PS51358"/>
    </source>
</evidence>
<proteinExistence type="predicted"/>
<dbReference type="Gene3D" id="1.10.246.90">
    <property type="entry name" value="Nop domain"/>
    <property type="match status" value="1"/>
</dbReference>
<organism evidence="2 3">
    <name type="scientific">Lotharella oceanica</name>
    <dbReference type="NCBI Taxonomy" id="641309"/>
    <lineage>
        <taxon>Eukaryota</taxon>
        <taxon>Sar</taxon>
        <taxon>Rhizaria</taxon>
        <taxon>Cercozoa</taxon>
        <taxon>Chlorarachniophyceae</taxon>
        <taxon>Lotharella</taxon>
    </lineage>
</organism>
<evidence type="ECO:0000313" key="2">
    <source>
        <dbReference type="EMBL" id="AIB10012.1"/>
    </source>
</evidence>
<dbReference type="EMBL" id="CP006629">
    <property type="protein sequence ID" value="AIB10012.1"/>
    <property type="molecule type" value="Genomic_DNA"/>
</dbReference>
<geneLocation type="nucleomorph" evidence="2"/>
<dbReference type="InterPro" id="IPR002687">
    <property type="entry name" value="Nop_dom"/>
</dbReference>
<feature type="domain" description="Nop" evidence="1">
    <location>
        <begin position="153"/>
        <end position="269"/>
    </location>
</feature>